<evidence type="ECO:0000256" key="2">
    <source>
        <dbReference type="SAM" id="Phobius"/>
    </source>
</evidence>
<keyword evidence="1" id="KW-0175">Coiled coil</keyword>
<keyword evidence="2" id="KW-1133">Transmembrane helix</keyword>
<comment type="caution">
    <text evidence="3">The sequence shown here is derived from an EMBL/GenBank/DDBJ whole genome shotgun (WGS) entry which is preliminary data.</text>
</comment>
<reference evidence="3 4" key="1">
    <citation type="journal article" date="2016" name="Nat. Commun.">
        <title>Thousands of microbial genomes shed light on interconnected biogeochemical processes in an aquifer system.</title>
        <authorList>
            <person name="Anantharaman K."/>
            <person name="Brown C.T."/>
            <person name="Hug L.A."/>
            <person name="Sharon I."/>
            <person name="Castelle C.J."/>
            <person name="Probst A.J."/>
            <person name="Thomas B.C."/>
            <person name="Singh A."/>
            <person name="Wilkins M.J."/>
            <person name="Karaoz U."/>
            <person name="Brodie E.L."/>
            <person name="Williams K.H."/>
            <person name="Hubbard S.S."/>
            <person name="Banfield J.F."/>
        </authorList>
    </citation>
    <scope>NUCLEOTIDE SEQUENCE [LARGE SCALE GENOMIC DNA]</scope>
</reference>
<evidence type="ECO:0000313" key="4">
    <source>
        <dbReference type="Proteomes" id="UP000176631"/>
    </source>
</evidence>
<evidence type="ECO:0000256" key="1">
    <source>
        <dbReference type="SAM" id="Coils"/>
    </source>
</evidence>
<accession>A0A1G1W774</accession>
<dbReference type="EMBL" id="MHCP01000025">
    <property type="protein sequence ID" value="OGY23491.1"/>
    <property type="molecule type" value="Genomic_DNA"/>
</dbReference>
<proteinExistence type="predicted"/>
<organism evidence="3 4">
    <name type="scientific">Candidatus Woykebacteria bacterium RBG_13_40_15</name>
    <dbReference type="NCBI Taxonomy" id="1802593"/>
    <lineage>
        <taxon>Bacteria</taxon>
        <taxon>Candidatus Woykeibacteriota</taxon>
    </lineage>
</organism>
<dbReference type="Proteomes" id="UP000176631">
    <property type="component" value="Unassembled WGS sequence"/>
</dbReference>
<name>A0A1G1W774_9BACT</name>
<gene>
    <name evidence="3" type="ORF">A2172_04755</name>
</gene>
<sequence>MEPAKPSNKFKIAFFTTLVTTIVFLVAAAALGYVYYTKSQAYNDLNSANNKCKEEKAALEKQASSSSATLNQKLKTCEDQKKAALDTNKNKTDKVAAYNTLFSYFITVLRTHSGLNGWTDAEYQKARGLAQATEDQNMVDKTDWAWNHQEIDQVIRLADWLDAISVGITNTLK</sequence>
<feature type="transmembrane region" description="Helical" evidence="2">
    <location>
        <begin position="12"/>
        <end position="36"/>
    </location>
</feature>
<evidence type="ECO:0000313" key="3">
    <source>
        <dbReference type="EMBL" id="OGY23491.1"/>
    </source>
</evidence>
<protein>
    <submittedName>
        <fullName evidence="3">Uncharacterized protein</fullName>
    </submittedName>
</protein>
<keyword evidence="2" id="KW-0812">Transmembrane</keyword>
<keyword evidence="2" id="KW-0472">Membrane</keyword>
<feature type="coiled-coil region" evidence="1">
    <location>
        <begin position="38"/>
        <end position="65"/>
    </location>
</feature>
<dbReference type="AlphaFoldDB" id="A0A1G1W774"/>